<dbReference type="PANTHER" id="PTHR33116">
    <property type="entry name" value="REVERSE TRANSCRIPTASE ZINC-BINDING DOMAIN-CONTAINING PROTEIN-RELATED-RELATED"/>
    <property type="match status" value="1"/>
</dbReference>
<reference evidence="1 2" key="1">
    <citation type="journal article" date="2020" name="IScience">
        <title>Genome Sequencing of the Endangered Kingdonia uniflora (Circaeasteraceae, Ranunculales) Reveals Potential Mechanisms of Evolutionary Specialization.</title>
        <authorList>
            <person name="Sun Y."/>
            <person name="Deng T."/>
            <person name="Zhang A."/>
            <person name="Moore M.J."/>
            <person name="Landis J.B."/>
            <person name="Lin N."/>
            <person name="Zhang H."/>
            <person name="Zhang X."/>
            <person name="Huang J."/>
            <person name="Zhang X."/>
            <person name="Sun H."/>
            <person name="Wang H."/>
        </authorList>
    </citation>
    <scope>NUCLEOTIDE SEQUENCE [LARGE SCALE GENOMIC DNA]</scope>
    <source>
        <strain evidence="1">TB1705</strain>
        <tissue evidence="1">Leaf</tissue>
    </source>
</reference>
<keyword evidence="2" id="KW-1185">Reference proteome</keyword>
<dbReference type="PANTHER" id="PTHR33116:SF78">
    <property type="entry name" value="OS12G0587133 PROTEIN"/>
    <property type="match status" value="1"/>
</dbReference>
<accession>A0A7J7MUS6</accession>
<protein>
    <submittedName>
        <fullName evidence="1">Uncharacterized protein</fullName>
    </submittedName>
</protein>
<evidence type="ECO:0000313" key="2">
    <source>
        <dbReference type="Proteomes" id="UP000541444"/>
    </source>
</evidence>
<name>A0A7J7MUS6_9MAGN</name>
<comment type="caution">
    <text evidence="1">The sequence shown here is derived from an EMBL/GenBank/DDBJ whole genome shotgun (WGS) entry which is preliminary data.</text>
</comment>
<proteinExistence type="predicted"/>
<organism evidence="1 2">
    <name type="scientific">Kingdonia uniflora</name>
    <dbReference type="NCBI Taxonomy" id="39325"/>
    <lineage>
        <taxon>Eukaryota</taxon>
        <taxon>Viridiplantae</taxon>
        <taxon>Streptophyta</taxon>
        <taxon>Embryophyta</taxon>
        <taxon>Tracheophyta</taxon>
        <taxon>Spermatophyta</taxon>
        <taxon>Magnoliopsida</taxon>
        <taxon>Ranunculales</taxon>
        <taxon>Circaeasteraceae</taxon>
        <taxon>Kingdonia</taxon>
    </lineage>
</organism>
<dbReference type="Proteomes" id="UP000541444">
    <property type="component" value="Unassembled WGS sequence"/>
</dbReference>
<dbReference type="OrthoDB" id="1751077at2759"/>
<gene>
    <name evidence="1" type="ORF">GIB67_040169</name>
</gene>
<sequence>MRFANVLNFGVAGLPFKYLGIPLISTKLTSKDCIPLIELMAARIHTWRNKFLSYTGKLQLLKSVITSMYNSYLNRFTTLDKFIINGKWIVPVHIKEMIPEIFNSFVIGFGQFGFVDDDSVKHGEFEFLSEIKPRYGGVRGEKIVLDTVKLGIGVGGLEDCKKMGLVVLDS</sequence>
<dbReference type="AlphaFoldDB" id="A0A7J7MUS6"/>
<dbReference type="EMBL" id="JACGCM010001219">
    <property type="protein sequence ID" value="KAF6158655.1"/>
    <property type="molecule type" value="Genomic_DNA"/>
</dbReference>
<evidence type="ECO:0000313" key="1">
    <source>
        <dbReference type="EMBL" id="KAF6158655.1"/>
    </source>
</evidence>